<protein>
    <submittedName>
        <fullName evidence="1">Uncharacterized protein</fullName>
    </submittedName>
</protein>
<keyword evidence="2" id="KW-1185">Reference proteome</keyword>
<accession>A0AAV5MZ20</accession>
<dbReference type="AlphaFoldDB" id="A0AAV5MZ20"/>
<organism evidence="1 2">
    <name type="scientific">Leminorella grimontii</name>
    <dbReference type="NCBI Taxonomy" id="82981"/>
    <lineage>
        <taxon>Bacteria</taxon>
        <taxon>Pseudomonadati</taxon>
        <taxon>Pseudomonadota</taxon>
        <taxon>Gammaproteobacteria</taxon>
        <taxon>Enterobacterales</taxon>
        <taxon>Budviciaceae</taxon>
        <taxon>Leminorella</taxon>
    </lineage>
</organism>
<comment type="caution">
    <text evidence="1">The sequence shown here is derived from an EMBL/GenBank/DDBJ whole genome shotgun (WGS) entry which is preliminary data.</text>
</comment>
<dbReference type="Proteomes" id="UP001058124">
    <property type="component" value="Unassembled WGS sequence"/>
</dbReference>
<reference evidence="1" key="1">
    <citation type="submission" date="2022-06" db="EMBL/GenBank/DDBJ databases">
        <title>Draft genome sequences of Leminorella grimontii str. JCM5902.</title>
        <authorList>
            <person name="Wakabayashi Y."/>
            <person name="Kojima K."/>
        </authorList>
    </citation>
    <scope>NUCLEOTIDE SEQUENCE</scope>
    <source>
        <strain evidence="1">JCM 5902</strain>
    </source>
</reference>
<name>A0AAV5MZ20_9GAMM</name>
<evidence type="ECO:0000313" key="1">
    <source>
        <dbReference type="EMBL" id="GKX54169.1"/>
    </source>
</evidence>
<sequence>MVQYFKLRSVVINKTGYVYADDVYDALNINKHKALEILDSADIIVDKGIELISDWMLMALDLQIKEKNLYREFVFI</sequence>
<dbReference type="EMBL" id="BRLH01000001">
    <property type="protein sequence ID" value="GKX54169.1"/>
    <property type="molecule type" value="Genomic_DNA"/>
</dbReference>
<evidence type="ECO:0000313" key="2">
    <source>
        <dbReference type="Proteomes" id="UP001058124"/>
    </source>
</evidence>
<gene>
    <name evidence="1" type="ORF">SOASR030_02810</name>
</gene>
<proteinExistence type="predicted"/>